<dbReference type="GO" id="GO:0007059">
    <property type="term" value="P:chromosome segregation"/>
    <property type="evidence" value="ECO:0007669"/>
    <property type="project" value="UniProtKB-UniRule"/>
</dbReference>
<dbReference type="PROSITE" id="PS51898">
    <property type="entry name" value="TYR_RECOMBINASE"/>
    <property type="match status" value="1"/>
</dbReference>
<keyword evidence="13" id="KW-1185">Reference proteome</keyword>
<reference evidence="12 13" key="1">
    <citation type="submission" date="2020-08" db="EMBL/GenBank/DDBJ databases">
        <title>Sequencing the genomes of 1000 actinobacteria strains.</title>
        <authorList>
            <person name="Klenk H.-P."/>
        </authorList>
    </citation>
    <scope>NUCLEOTIDE SEQUENCE [LARGE SCALE GENOMIC DNA]</scope>
    <source>
        <strain evidence="12 13">DSM 23040</strain>
    </source>
</reference>
<dbReference type="InterPro" id="IPR044068">
    <property type="entry name" value="CB"/>
</dbReference>
<dbReference type="CDD" id="cd00798">
    <property type="entry name" value="INT_XerDC_C"/>
    <property type="match status" value="1"/>
</dbReference>
<sequence>MTAPKLTDAQQAELHDFARYLRLERGRSAHTITGYLRDVTSLLTFANALGEEVELATMRDWLAQRSEKGQAQATLARAAAATRTFTAWRLDTGRADHDPGRRLRTPKRGQHLPSVLTARQMTNLLDQPAEASAGEDGEISDQDRALAQRATAILEILYSTGLRVSELVALTPRSIDRGQNTIRVRGKGNKERVVPVGRPALRALATWMEDGRRVLASQKTPADAVFLGVRGGRISDREVRRIVADAGQRTGTGGRISPHTLRHSAATHLVEGGADLRSVQDILGHSSLQTTQIYTHVTAERLRSTIDQAHPRA</sequence>
<dbReference type="InterPro" id="IPR002104">
    <property type="entry name" value="Integrase_catalytic"/>
</dbReference>
<keyword evidence="7 9" id="KW-0233">DNA recombination</keyword>
<dbReference type="Gene3D" id="1.10.150.130">
    <property type="match status" value="1"/>
</dbReference>
<feature type="active site" evidence="9">
    <location>
        <position position="285"/>
    </location>
</feature>
<dbReference type="InterPro" id="IPR010998">
    <property type="entry name" value="Integrase_recombinase_N"/>
</dbReference>
<dbReference type="InterPro" id="IPR004107">
    <property type="entry name" value="Integrase_SAM-like_N"/>
</dbReference>
<dbReference type="GO" id="GO:0006313">
    <property type="term" value="P:DNA transposition"/>
    <property type="evidence" value="ECO:0007669"/>
    <property type="project" value="UniProtKB-UniRule"/>
</dbReference>
<dbReference type="EMBL" id="JACHWP010000001">
    <property type="protein sequence ID" value="MBB3021769.1"/>
    <property type="molecule type" value="Genomic_DNA"/>
</dbReference>
<dbReference type="PANTHER" id="PTHR30349:SF77">
    <property type="entry name" value="TYROSINE RECOMBINASE XERC"/>
    <property type="match status" value="1"/>
</dbReference>
<name>A0A839QSF3_9MICO</name>
<dbReference type="SUPFAM" id="SSF47823">
    <property type="entry name" value="lambda integrase-like, N-terminal domain"/>
    <property type="match status" value="1"/>
</dbReference>
<dbReference type="GO" id="GO:0005737">
    <property type="term" value="C:cytoplasm"/>
    <property type="evidence" value="ECO:0007669"/>
    <property type="project" value="UniProtKB-SubCell"/>
</dbReference>
<dbReference type="Gene3D" id="1.10.443.10">
    <property type="entry name" value="Intergrase catalytic core"/>
    <property type="match status" value="1"/>
</dbReference>
<dbReference type="NCBIfam" id="NF001399">
    <property type="entry name" value="PRK00283.1"/>
    <property type="match status" value="1"/>
</dbReference>
<dbReference type="SUPFAM" id="SSF56349">
    <property type="entry name" value="DNA breaking-rejoining enzymes"/>
    <property type="match status" value="1"/>
</dbReference>
<dbReference type="PANTHER" id="PTHR30349">
    <property type="entry name" value="PHAGE INTEGRASE-RELATED"/>
    <property type="match status" value="1"/>
</dbReference>
<feature type="domain" description="Core-binding (CB)" evidence="11">
    <location>
        <begin position="8"/>
        <end position="90"/>
    </location>
</feature>
<feature type="active site" evidence="9">
    <location>
        <position position="262"/>
    </location>
</feature>
<dbReference type="Pfam" id="PF00589">
    <property type="entry name" value="Phage_integrase"/>
    <property type="match status" value="1"/>
</dbReference>
<evidence type="ECO:0000256" key="2">
    <source>
        <dbReference type="ARBA" id="ARBA00022490"/>
    </source>
</evidence>
<dbReference type="GO" id="GO:0009037">
    <property type="term" value="F:tyrosine-based site-specific recombinase activity"/>
    <property type="evidence" value="ECO:0007669"/>
    <property type="project" value="UniProtKB-UniRule"/>
</dbReference>
<gene>
    <name evidence="9" type="primary">xerC</name>
    <name evidence="12" type="ORF">FHX50_000017</name>
</gene>
<organism evidence="12 13">
    <name type="scientific">Helcobacillus massiliensis</name>
    <dbReference type="NCBI Taxonomy" id="521392"/>
    <lineage>
        <taxon>Bacteria</taxon>
        <taxon>Bacillati</taxon>
        <taxon>Actinomycetota</taxon>
        <taxon>Actinomycetes</taxon>
        <taxon>Micrococcales</taxon>
        <taxon>Dermabacteraceae</taxon>
        <taxon>Helcobacillus</taxon>
    </lineage>
</organism>
<evidence type="ECO:0000256" key="5">
    <source>
        <dbReference type="ARBA" id="ARBA00022908"/>
    </source>
</evidence>
<dbReference type="AlphaFoldDB" id="A0A839QSF3"/>
<keyword evidence="8 9" id="KW-0131">Cell cycle</keyword>
<evidence type="ECO:0000256" key="3">
    <source>
        <dbReference type="ARBA" id="ARBA00022618"/>
    </source>
</evidence>
<feature type="active site" evidence="9">
    <location>
        <position position="259"/>
    </location>
</feature>
<keyword evidence="5 9" id="KW-0229">DNA integration</keyword>
<evidence type="ECO:0000256" key="6">
    <source>
        <dbReference type="ARBA" id="ARBA00023125"/>
    </source>
</evidence>
<dbReference type="GO" id="GO:0003677">
    <property type="term" value="F:DNA binding"/>
    <property type="evidence" value="ECO:0007669"/>
    <property type="project" value="UniProtKB-UniRule"/>
</dbReference>
<evidence type="ECO:0000256" key="1">
    <source>
        <dbReference type="ARBA" id="ARBA00004496"/>
    </source>
</evidence>
<dbReference type="RefSeq" id="WP_183373452.1">
    <property type="nucleotide sequence ID" value="NZ_CBCSFZ010000028.1"/>
</dbReference>
<keyword evidence="3 9" id="KW-0132">Cell division</keyword>
<comment type="similarity">
    <text evidence="9">Belongs to the 'phage' integrase family. XerC subfamily.</text>
</comment>
<keyword evidence="4 9" id="KW-0159">Chromosome partition</keyword>
<evidence type="ECO:0000256" key="8">
    <source>
        <dbReference type="ARBA" id="ARBA00023306"/>
    </source>
</evidence>
<keyword evidence="2 9" id="KW-0963">Cytoplasm</keyword>
<dbReference type="HAMAP" id="MF_01808">
    <property type="entry name" value="Recomb_XerC_XerD"/>
    <property type="match status" value="1"/>
</dbReference>
<dbReference type="Proteomes" id="UP000568050">
    <property type="component" value="Unassembled WGS sequence"/>
</dbReference>
<feature type="active site" evidence="9">
    <location>
        <position position="163"/>
    </location>
</feature>
<accession>A0A839QSF3</accession>
<comment type="caution">
    <text evidence="12">The sequence shown here is derived from an EMBL/GenBank/DDBJ whole genome shotgun (WGS) entry which is preliminary data.</text>
</comment>
<evidence type="ECO:0000256" key="7">
    <source>
        <dbReference type="ARBA" id="ARBA00023172"/>
    </source>
</evidence>
<evidence type="ECO:0000313" key="12">
    <source>
        <dbReference type="EMBL" id="MBB3021769.1"/>
    </source>
</evidence>
<evidence type="ECO:0000256" key="4">
    <source>
        <dbReference type="ARBA" id="ARBA00022829"/>
    </source>
</evidence>
<feature type="active site" evidence="9">
    <location>
        <position position="187"/>
    </location>
</feature>
<protein>
    <recommendedName>
        <fullName evidence="9">Tyrosine recombinase XerC</fullName>
    </recommendedName>
</protein>
<evidence type="ECO:0000259" key="10">
    <source>
        <dbReference type="PROSITE" id="PS51898"/>
    </source>
</evidence>
<feature type="domain" description="Tyr recombinase" evidence="10">
    <location>
        <begin position="111"/>
        <end position="307"/>
    </location>
</feature>
<dbReference type="InterPro" id="IPR013762">
    <property type="entry name" value="Integrase-like_cat_sf"/>
</dbReference>
<comment type="function">
    <text evidence="9">Site-specific tyrosine recombinase, which acts by catalyzing the cutting and rejoining of the recombining DNA molecules. The XerC-XerD complex is essential to convert dimers of the bacterial chromosome into monomers to permit their segregation at cell division. It also contributes to the segregational stability of plasmids.</text>
</comment>
<evidence type="ECO:0000256" key="9">
    <source>
        <dbReference type="HAMAP-Rule" id="MF_01808"/>
    </source>
</evidence>
<comment type="subcellular location">
    <subcellularLocation>
        <location evidence="1 9">Cytoplasm</location>
    </subcellularLocation>
</comment>
<dbReference type="InterPro" id="IPR011010">
    <property type="entry name" value="DNA_brk_join_enz"/>
</dbReference>
<evidence type="ECO:0000313" key="13">
    <source>
        <dbReference type="Proteomes" id="UP000568050"/>
    </source>
</evidence>
<dbReference type="Pfam" id="PF02899">
    <property type="entry name" value="Phage_int_SAM_1"/>
    <property type="match status" value="1"/>
</dbReference>
<comment type="subunit">
    <text evidence="9">Forms a cyclic heterotetrameric complex composed of two molecules of XerC and two molecules of XerD.</text>
</comment>
<feature type="active site" description="O-(3'-phospho-DNA)-tyrosine intermediate" evidence="9">
    <location>
        <position position="294"/>
    </location>
</feature>
<dbReference type="InterPro" id="IPR023009">
    <property type="entry name" value="Tyrosine_recombinase_XerC/XerD"/>
</dbReference>
<keyword evidence="6 9" id="KW-0238">DNA-binding</keyword>
<dbReference type="PROSITE" id="PS51900">
    <property type="entry name" value="CB"/>
    <property type="match status" value="1"/>
</dbReference>
<dbReference type="InterPro" id="IPR050090">
    <property type="entry name" value="Tyrosine_recombinase_XerCD"/>
</dbReference>
<dbReference type="GO" id="GO:0051301">
    <property type="term" value="P:cell division"/>
    <property type="evidence" value="ECO:0007669"/>
    <property type="project" value="UniProtKB-KW"/>
</dbReference>
<proteinExistence type="inferred from homology"/>
<evidence type="ECO:0000259" key="11">
    <source>
        <dbReference type="PROSITE" id="PS51900"/>
    </source>
</evidence>